<proteinExistence type="predicted"/>
<dbReference type="EMBL" id="CP071250">
    <property type="protein sequence ID" value="UUF09550.1"/>
    <property type="molecule type" value="Genomic_DNA"/>
</dbReference>
<dbReference type="InterPro" id="IPR010001">
    <property type="entry name" value="BofA"/>
</dbReference>
<dbReference type="AlphaFoldDB" id="A0A9Q9FHP0"/>
<keyword evidence="4" id="KW-1185">Reference proteome</keyword>
<keyword evidence="1" id="KW-0812">Transmembrane</keyword>
<dbReference type="EMBL" id="CP071249">
    <property type="protein sequence ID" value="UUF05002.1"/>
    <property type="molecule type" value="Genomic_DNA"/>
</dbReference>
<feature type="transmembrane region" description="Helical" evidence="1">
    <location>
        <begin position="24"/>
        <end position="43"/>
    </location>
</feature>
<keyword evidence="1" id="KW-0472">Membrane</keyword>
<gene>
    <name evidence="2" type="ORF">J0J69_07695</name>
    <name evidence="3" type="ORF">J0J70_06270</name>
</gene>
<evidence type="ECO:0000313" key="5">
    <source>
        <dbReference type="Proteomes" id="UP001058072"/>
    </source>
</evidence>
<reference evidence="3 4" key="1">
    <citation type="submission" date="2021-03" db="EMBL/GenBank/DDBJ databases">
        <title>Comparative Genomics and Metabolomics in the genus Turicibacter.</title>
        <authorList>
            <person name="Maki J."/>
            <person name="Looft T."/>
        </authorList>
    </citation>
    <scope>NUCLEOTIDE SEQUENCE</scope>
    <source>
        <strain evidence="3">ISU324</strain>
        <strain evidence="2 4">MMM721</strain>
    </source>
</reference>
<feature type="transmembrane region" description="Helical" evidence="1">
    <location>
        <begin position="49"/>
        <end position="69"/>
    </location>
</feature>
<evidence type="ECO:0000313" key="2">
    <source>
        <dbReference type="EMBL" id="UUF05002.1"/>
    </source>
</evidence>
<protein>
    <submittedName>
        <fullName evidence="3">Pro-sigmaK processing inhibitor BofA family protein</fullName>
    </submittedName>
</protein>
<dbReference type="RefSeq" id="WP_082704884.1">
    <property type="nucleotide sequence ID" value="NZ_CP071249.1"/>
</dbReference>
<accession>A0A9Q9FHP0</accession>
<name>A0A9Q9FHP0_9FIRM</name>
<dbReference type="Pfam" id="PF07441">
    <property type="entry name" value="BofA"/>
    <property type="match status" value="1"/>
</dbReference>
<dbReference type="Proteomes" id="UP001058072">
    <property type="component" value="Chromosome"/>
</dbReference>
<keyword evidence="1" id="KW-1133">Transmembrane helix</keyword>
<evidence type="ECO:0000313" key="4">
    <source>
        <dbReference type="Proteomes" id="UP001058016"/>
    </source>
</evidence>
<dbReference type="Proteomes" id="UP001058016">
    <property type="component" value="Chromosome"/>
</dbReference>
<evidence type="ECO:0000256" key="1">
    <source>
        <dbReference type="SAM" id="Phobius"/>
    </source>
</evidence>
<sequence length="75" mass="8459">MTCYKVSILYNSNMKVIGWLIKRFIIGVFALYLFNIIGVYFSASVPLNYITSFITGTLGIPGFILVYVLTKIVLI</sequence>
<organism evidence="3 5">
    <name type="scientific">Turicibacter bilis</name>
    <dbReference type="NCBI Taxonomy" id="2735723"/>
    <lineage>
        <taxon>Bacteria</taxon>
        <taxon>Bacillati</taxon>
        <taxon>Bacillota</taxon>
        <taxon>Erysipelotrichia</taxon>
        <taxon>Erysipelotrichales</taxon>
        <taxon>Turicibacteraceae</taxon>
        <taxon>Turicibacter</taxon>
    </lineage>
</organism>
<evidence type="ECO:0000313" key="3">
    <source>
        <dbReference type="EMBL" id="UUF09550.1"/>
    </source>
</evidence>